<evidence type="ECO:0000256" key="2">
    <source>
        <dbReference type="ARBA" id="ARBA00022475"/>
    </source>
</evidence>
<evidence type="ECO:0000256" key="4">
    <source>
        <dbReference type="ARBA" id="ARBA00022989"/>
    </source>
</evidence>
<feature type="transmembrane region" description="Helical" evidence="6">
    <location>
        <begin position="634"/>
        <end position="652"/>
    </location>
</feature>
<gene>
    <name evidence="7" type="ORF">PT015_21715</name>
</gene>
<feature type="transmembrane region" description="Helical" evidence="6">
    <location>
        <begin position="25"/>
        <end position="44"/>
    </location>
</feature>
<feature type="transmembrane region" description="Helical" evidence="6">
    <location>
        <begin position="738"/>
        <end position="758"/>
    </location>
</feature>
<keyword evidence="3 6" id="KW-0812">Transmembrane</keyword>
<dbReference type="Proteomes" id="UP001236585">
    <property type="component" value="Chromosome"/>
</dbReference>
<protein>
    <submittedName>
        <fullName evidence="7">Lysylphosphatidylglycerol synthase transmembrane domain-containing protein</fullName>
    </submittedName>
</protein>
<dbReference type="Pfam" id="PF03706">
    <property type="entry name" value="LPG_synthase_TM"/>
    <property type="match status" value="1"/>
</dbReference>
<dbReference type="NCBIfam" id="TIGR00374">
    <property type="entry name" value="flippase-like domain"/>
    <property type="match status" value="1"/>
</dbReference>
<keyword evidence="8" id="KW-1185">Reference proteome</keyword>
<feature type="transmembrane region" description="Helical" evidence="6">
    <location>
        <begin position="521"/>
        <end position="544"/>
    </location>
</feature>
<keyword evidence="2" id="KW-1003">Cell membrane</keyword>
<evidence type="ECO:0000256" key="1">
    <source>
        <dbReference type="ARBA" id="ARBA00004651"/>
    </source>
</evidence>
<dbReference type="RefSeq" id="WP_285187142.1">
    <property type="nucleotide sequence ID" value="NZ_CP126981.1"/>
</dbReference>
<evidence type="ECO:0000256" key="5">
    <source>
        <dbReference type="ARBA" id="ARBA00023136"/>
    </source>
</evidence>
<feature type="transmembrane region" description="Helical" evidence="6">
    <location>
        <begin position="712"/>
        <end position="731"/>
    </location>
</feature>
<feature type="transmembrane region" description="Helical" evidence="6">
    <location>
        <begin position="72"/>
        <end position="92"/>
    </location>
</feature>
<organism evidence="7 8">
    <name type="scientific">Candidatus Mycobacterium wuenschmannii</name>
    <dbReference type="NCBI Taxonomy" id="3027808"/>
    <lineage>
        <taxon>Bacteria</taxon>
        <taxon>Bacillati</taxon>
        <taxon>Actinomycetota</taxon>
        <taxon>Actinomycetes</taxon>
        <taxon>Mycobacteriales</taxon>
        <taxon>Mycobacteriaceae</taxon>
        <taxon>Mycobacterium</taxon>
    </lineage>
</organism>
<dbReference type="EMBL" id="CP126981">
    <property type="protein sequence ID" value="WIM87426.1"/>
    <property type="molecule type" value="Genomic_DNA"/>
</dbReference>
<reference evidence="7 8" key="1">
    <citation type="journal article" date="2023" name="Microbiol. Resour. Announc.">
        <title>Complete Genome Sequence of Mycobacterium wuenschmanii, a novel Nontuberculous Mycobacterium Isolated from a captive population of Amazon Milk Frogs.</title>
        <authorList>
            <person name="Hicks J."/>
            <person name="Zeineldin M."/>
            <person name="Ward H."/>
            <person name="Wuenschmann A."/>
            <person name="Camp P."/>
            <person name="Farrell D."/>
            <person name="Lehman K."/>
            <person name="Thacker T."/>
            <person name="Cuthbert E."/>
        </authorList>
    </citation>
    <scope>NUCLEOTIDE SEQUENCE [LARGE SCALE GENOMIC DNA]</scope>
    <source>
        <strain evidence="7 8">Wuenschmanii</strain>
    </source>
</reference>
<comment type="subcellular location">
    <subcellularLocation>
        <location evidence="1">Cell membrane</location>
        <topology evidence="1">Multi-pass membrane protein</topology>
    </subcellularLocation>
</comment>
<name>A0ABY8VWW4_9MYCO</name>
<evidence type="ECO:0000313" key="7">
    <source>
        <dbReference type="EMBL" id="WIM87426.1"/>
    </source>
</evidence>
<feature type="transmembrane region" description="Helical" evidence="6">
    <location>
        <begin position="684"/>
        <end position="706"/>
    </location>
</feature>
<feature type="transmembrane region" description="Helical" evidence="6">
    <location>
        <begin position="605"/>
        <end position="622"/>
    </location>
</feature>
<evidence type="ECO:0000256" key="3">
    <source>
        <dbReference type="ARBA" id="ARBA00022692"/>
    </source>
</evidence>
<dbReference type="InterPro" id="IPR022791">
    <property type="entry name" value="L-PG_synthase/AglD"/>
</dbReference>
<feature type="transmembrane region" description="Helical" evidence="6">
    <location>
        <begin position="99"/>
        <end position="125"/>
    </location>
</feature>
<feature type="transmembrane region" description="Helical" evidence="6">
    <location>
        <begin position="168"/>
        <end position="187"/>
    </location>
</feature>
<feature type="transmembrane region" description="Helical" evidence="6">
    <location>
        <begin position="193"/>
        <end position="218"/>
    </location>
</feature>
<accession>A0ABY8VWW4</accession>
<proteinExistence type="predicted"/>
<dbReference type="PANTHER" id="PTHR39087:SF2">
    <property type="entry name" value="UPF0104 MEMBRANE PROTEIN MJ1595"/>
    <property type="match status" value="1"/>
</dbReference>
<evidence type="ECO:0000256" key="6">
    <source>
        <dbReference type="SAM" id="Phobius"/>
    </source>
</evidence>
<dbReference type="PANTHER" id="PTHR39087">
    <property type="entry name" value="UPF0104 MEMBRANE PROTEIN MJ1595"/>
    <property type="match status" value="1"/>
</dbReference>
<keyword evidence="4 6" id="KW-1133">Transmembrane helix</keyword>
<sequence>MLVDGREVRVFGSLLQPLIRRTNDMLRVALSGTLLAVVITSSLITRTRWDGLEMSISRIVGVLTPTQSDVVYLVYGLAVLALPFMILFGLILARQWRLLIPYAAAALISVLALSITGTGLAAPQWHFDLNDRLRTVLSQFLDDPRWIGMLAAVLTVSGPWLPARWRHWWWGLLLAFIPIHLVVSAIVPARSLLGIAVGWFVGGLVVLFSGTPALEVPLEDAVRLMTKRGFVVEELRVVRPAGSGPLVLSAVTADPEENAVVEMYGPHQRSGGALRQAWRILRLRENETAPLQASMRRAVEHRALMAIAIGDLGIANTATIAVGLLDRGWTIYAHKRIRGGPLKECHSSIPACEVWESLRKLQDHQIAHGDLRAKEITVSNGAVFFGGFGSAEYGATDNQLQADIAQLLVTTTALYGADEAVSAAIEVLGRDTVLSASRRLTKTAVPKHIRNSVNDAKSVIARSRAAVMRQTGAEKIQPESVTRFSRSQLIQLILLGALVYVAYPFISTVPTFFNALGKANWWWALLGLAISASTYVGAAAALWASADKSVNFWRLSIAQVANTFAATTTPAGVGGLALSTRILQKSGLSTTRATTAVALQQSMQVIMHVLLLIFFSTAAGAGTDLSHFVPKSTMVYLIAGVALGIFGVFLLVPNLRRWLSTSVTPKLKEITTDIVEVAREPRRMALIILGCTGTTLGAALALWASVEAFGGSVSFVTVTVVTMVGGTLASAAPTPGGVGAVEAALIGGLAAFGVPAAVSVPSVLLYRVLTCWLPVFIGWPVMQWLTRNDMV</sequence>
<feature type="transmembrane region" description="Helical" evidence="6">
    <location>
        <begin position="489"/>
        <end position="509"/>
    </location>
</feature>
<feature type="transmembrane region" description="Helical" evidence="6">
    <location>
        <begin position="764"/>
        <end position="785"/>
    </location>
</feature>
<keyword evidence="5 6" id="KW-0472">Membrane</keyword>
<evidence type="ECO:0000313" key="8">
    <source>
        <dbReference type="Proteomes" id="UP001236585"/>
    </source>
</evidence>